<evidence type="ECO:0000313" key="3">
    <source>
        <dbReference type="EMBL" id="ORC93535.1"/>
    </source>
</evidence>
<dbReference type="OrthoDB" id="272644at2759"/>
<feature type="region of interest" description="Disordered" evidence="2">
    <location>
        <begin position="435"/>
        <end position="505"/>
    </location>
</feature>
<feature type="compositionally biased region" description="Low complexity" evidence="2">
    <location>
        <begin position="488"/>
        <end position="503"/>
    </location>
</feature>
<evidence type="ECO:0000313" key="4">
    <source>
        <dbReference type="Proteomes" id="UP000192257"/>
    </source>
</evidence>
<feature type="coiled-coil region" evidence="1">
    <location>
        <begin position="332"/>
        <end position="362"/>
    </location>
</feature>
<dbReference type="RefSeq" id="XP_028887601.1">
    <property type="nucleotide sequence ID" value="XM_029021093.1"/>
</dbReference>
<dbReference type="GeneID" id="39980873"/>
<evidence type="ECO:0000256" key="2">
    <source>
        <dbReference type="SAM" id="MobiDB-lite"/>
    </source>
</evidence>
<organism evidence="3 4">
    <name type="scientific">Trypanosoma theileri</name>
    <dbReference type="NCBI Taxonomy" id="67003"/>
    <lineage>
        <taxon>Eukaryota</taxon>
        <taxon>Discoba</taxon>
        <taxon>Euglenozoa</taxon>
        <taxon>Kinetoplastea</taxon>
        <taxon>Metakinetoplastina</taxon>
        <taxon>Trypanosomatida</taxon>
        <taxon>Trypanosomatidae</taxon>
        <taxon>Trypanosoma</taxon>
    </lineage>
</organism>
<keyword evidence="1" id="KW-0175">Coiled coil</keyword>
<evidence type="ECO:0000256" key="1">
    <source>
        <dbReference type="SAM" id="Coils"/>
    </source>
</evidence>
<protein>
    <submittedName>
        <fullName evidence="3">Uncharacterized protein</fullName>
    </submittedName>
</protein>
<feature type="compositionally biased region" description="Low complexity" evidence="2">
    <location>
        <begin position="435"/>
        <end position="459"/>
    </location>
</feature>
<dbReference type="STRING" id="67003.A0A1X0P9M9"/>
<dbReference type="EMBL" id="NBCO01000001">
    <property type="protein sequence ID" value="ORC93535.1"/>
    <property type="molecule type" value="Genomic_DNA"/>
</dbReference>
<feature type="coiled-coil region" evidence="1">
    <location>
        <begin position="109"/>
        <end position="303"/>
    </location>
</feature>
<dbReference type="AlphaFoldDB" id="A0A1X0P9M9"/>
<reference evidence="3 4" key="1">
    <citation type="submission" date="2017-03" db="EMBL/GenBank/DDBJ databases">
        <title>An alternative strategy for trypanosome survival in the mammalian bloodstream revealed through genome and transcriptome analysis of the ubiquitous bovine parasite Trypanosoma (Megatrypanum) theileri.</title>
        <authorList>
            <person name="Kelly S."/>
            <person name="Ivens A."/>
            <person name="Mott A."/>
            <person name="O'Neill E."/>
            <person name="Emms D."/>
            <person name="Macleod O."/>
            <person name="Voorheis P."/>
            <person name="Matthews J."/>
            <person name="Matthews K."/>
            <person name="Carrington M."/>
        </authorList>
    </citation>
    <scope>NUCLEOTIDE SEQUENCE [LARGE SCALE GENOMIC DNA]</scope>
    <source>
        <strain evidence="3">Edinburgh</strain>
    </source>
</reference>
<dbReference type="Proteomes" id="UP000192257">
    <property type="component" value="Unassembled WGS sequence"/>
</dbReference>
<feature type="coiled-coil region" evidence="1">
    <location>
        <begin position="396"/>
        <end position="430"/>
    </location>
</feature>
<keyword evidence="4" id="KW-1185">Reference proteome</keyword>
<sequence>MSDSRPLSSIPESRDLNDAAYMEELIIKNEELLLEVNRLQHIIKDKGLDQVHALREENKTLRHQLELLEVEHNSRDGIHSALKDLSEQFRTTYNSSSECKTLEQQNMALKQELLRVTMSEEEARRAQQEAERRGVGLNEEITKLRTALQELTSQLEIMEKEKKEAEALHKEAVKSLQESLAHTHELQEQHAALNEKISAATLEATEQSRLKREKHSLLEQELAGLREAHMQSEEQCQVMEDQKAALRNQLRVAQEALLTREKEFSIELSKQREELEEMRRKEVEELKRGMQEKEIRLQHHIEKYLSINQQMEIIKAENHAIMERYGMKPEDVAELQKRVNELREERSRKDELQQRYQAMLSSSTSINSEIKDLFVSMLDYQERQEEEMLTMLRIQQIQQEEEKKVYEYNIRKLREENKTLGCKIKILIEEHANANRTAPTTTTTSTTSTTEPVTTNETSWNLPQGGNSLLPPYTRETARPNPPAWVPNTGSNSEGRSGSSNNNTMNDMMWGQSALPPMNSGAPAAWYHDPRNPSGGAQQSRGCVPCPRCTLNNKPGATVCEVCGSPI</sequence>
<feature type="coiled-coil region" evidence="1">
    <location>
        <begin position="22"/>
        <end position="71"/>
    </location>
</feature>
<comment type="caution">
    <text evidence="3">The sequence shown here is derived from an EMBL/GenBank/DDBJ whole genome shotgun (WGS) entry which is preliminary data.</text>
</comment>
<gene>
    <name evidence="3" type="ORF">TM35_000014120</name>
</gene>
<name>A0A1X0P9M9_9TRYP</name>
<dbReference type="VEuPathDB" id="TriTrypDB:TM35_000014120"/>
<accession>A0A1X0P9M9</accession>
<proteinExistence type="predicted"/>